<dbReference type="Proteomes" id="UP000199169">
    <property type="component" value="Unassembled WGS sequence"/>
</dbReference>
<evidence type="ECO:0000313" key="3">
    <source>
        <dbReference type="EMBL" id="SBT07478.1"/>
    </source>
</evidence>
<dbReference type="AlphaFoldDB" id="A0A1A8XU68"/>
<evidence type="ECO:0000256" key="1">
    <source>
        <dbReference type="SAM" id="MobiDB-lite"/>
    </source>
</evidence>
<dbReference type="EMBL" id="FLQX01000121">
    <property type="protein sequence ID" value="SBT07478.1"/>
    <property type="molecule type" value="Genomic_DNA"/>
</dbReference>
<feature type="domain" description="DUF6259" evidence="2">
    <location>
        <begin position="8"/>
        <end position="189"/>
    </location>
</feature>
<organism evidence="3 4">
    <name type="scientific">Candidatus Accumulibacter aalborgensis</name>
    <dbReference type="NCBI Taxonomy" id="1860102"/>
    <lineage>
        <taxon>Bacteria</taxon>
        <taxon>Pseudomonadati</taxon>
        <taxon>Pseudomonadota</taxon>
        <taxon>Betaproteobacteria</taxon>
        <taxon>Candidatus Accumulibacter</taxon>
    </lineage>
</organism>
<gene>
    <name evidence="3" type="ORF">ACCAA_440004</name>
</gene>
<dbReference type="InterPro" id="IPR046226">
    <property type="entry name" value="DUF6259"/>
</dbReference>
<proteinExistence type="predicted"/>
<feature type="region of interest" description="Disordered" evidence="1">
    <location>
        <begin position="370"/>
        <end position="408"/>
    </location>
</feature>
<keyword evidence="4" id="KW-1185">Reference proteome</keyword>
<evidence type="ECO:0000259" key="2">
    <source>
        <dbReference type="Pfam" id="PF19773"/>
    </source>
</evidence>
<dbReference type="Pfam" id="PF19773">
    <property type="entry name" value="DUF6259"/>
    <property type="match status" value="1"/>
</dbReference>
<reference evidence="4" key="1">
    <citation type="submission" date="2016-06" db="EMBL/GenBank/DDBJ databases">
        <authorList>
            <person name="McIlroy S.J."/>
            <person name="Karst S.M."/>
            <person name="Albertsen M."/>
        </authorList>
    </citation>
    <scope>NUCLEOTIDE SEQUENCE [LARGE SCALE GENOMIC DNA]</scope>
</reference>
<feature type="compositionally biased region" description="Basic residues" evidence="1">
    <location>
        <begin position="378"/>
        <end position="395"/>
    </location>
</feature>
<sequence length="408" mass="44297">MPTVEWRLRAFTGDWRAAATPYKAWLTATRPPVSNASRPWVANIRAVVRTVPDASLLAPLAQQFVPEQTLLYLHDWRQNGYDENYPDYTPRAAVASYVSAAHALGFRVMLHTDFIGVTPSNPDYPGVQAFHVKTPDKLAPTGWLWSSPPSTPQRFAYISPASADFRSLFIARVGAAVSAVGPDALHLDISAPEFNDGNGLIEGKTFAQGSAALHEDLTTAFPSLALGGEGENDILYRYHAFAQEWALNGDAPGHPINAFIFGPTVRYYGHLSQPSAQDPSLKGVLLQLERRAIAPAMIVTSASDLDMTNVDNARLVNIVKSWQTNAFVPDWTGDWTGAAIRYTGLGGTSADFTETQGLSTLTALGAPCSASPMMGASSRHRGSRSAGRRSTRRRCSGSSDWRCTSWTR</sequence>
<dbReference type="RefSeq" id="WP_186407721.1">
    <property type="nucleotide sequence ID" value="NZ_FLQX01000121.1"/>
</dbReference>
<name>A0A1A8XU68_9PROT</name>
<accession>A0A1A8XU68</accession>
<protein>
    <recommendedName>
        <fullName evidence="2">DUF6259 domain-containing protein</fullName>
    </recommendedName>
</protein>
<evidence type="ECO:0000313" key="4">
    <source>
        <dbReference type="Proteomes" id="UP000199169"/>
    </source>
</evidence>